<dbReference type="Proteomes" id="UP001267290">
    <property type="component" value="Unassembled WGS sequence"/>
</dbReference>
<reference evidence="11 12" key="1">
    <citation type="submission" date="2023-07" db="EMBL/GenBank/DDBJ databases">
        <title>Sorghum-associated microbial communities from plants grown in Nebraska, USA.</title>
        <authorList>
            <person name="Schachtman D."/>
        </authorList>
    </citation>
    <scope>NUCLEOTIDE SEQUENCE [LARGE SCALE GENOMIC DNA]</scope>
    <source>
        <strain evidence="11 12">CC258</strain>
    </source>
</reference>
<evidence type="ECO:0000259" key="9">
    <source>
        <dbReference type="PROSITE" id="PS01124"/>
    </source>
</evidence>
<keyword evidence="7" id="KW-0804">Transcription</keyword>
<dbReference type="SUPFAM" id="SSF46689">
    <property type="entry name" value="Homeodomain-like"/>
    <property type="match status" value="2"/>
</dbReference>
<evidence type="ECO:0000256" key="2">
    <source>
        <dbReference type="ARBA" id="ARBA00022490"/>
    </source>
</evidence>
<evidence type="ECO:0000256" key="4">
    <source>
        <dbReference type="ARBA" id="ARBA00023012"/>
    </source>
</evidence>
<dbReference type="InterPro" id="IPR009057">
    <property type="entry name" value="Homeodomain-like_sf"/>
</dbReference>
<dbReference type="SMART" id="SM00342">
    <property type="entry name" value="HTH_ARAC"/>
    <property type="match status" value="1"/>
</dbReference>
<accession>A0ABU1NTN2</accession>
<proteinExistence type="predicted"/>
<dbReference type="PRINTS" id="PR00032">
    <property type="entry name" value="HTHARAC"/>
</dbReference>
<keyword evidence="3 8" id="KW-0597">Phosphoprotein</keyword>
<dbReference type="InterPro" id="IPR020449">
    <property type="entry name" value="Tscrpt_reg_AraC-type_HTH"/>
</dbReference>
<feature type="domain" description="Response regulatory" evidence="10">
    <location>
        <begin position="3"/>
        <end position="120"/>
    </location>
</feature>
<dbReference type="PANTHER" id="PTHR42713:SF3">
    <property type="entry name" value="TRANSCRIPTIONAL REGULATORY PROTEIN HPTR"/>
    <property type="match status" value="1"/>
</dbReference>
<evidence type="ECO:0000256" key="6">
    <source>
        <dbReference type="ARBA" id="ARBA00023125"/>
    </source>
</evidence>
<dbReference type="CDD" id="cd17536">
    <property type="entry name" value="REC_YesN-like"/>
    <property type="match status" value="1"/>
</dbReference>
<evidence type="ECO:0000259" key="10">
    <source>
        <dbReference type="PROSITE" id="PS50110"/>
    </source>
</evidence>
<dbReference type="Pfam" id="PF00072">
    <property type="entry name" value="Response_reg"/>
    <property type="match status" value="1"/>
</dbReference>
<dbReference type="InterPro" id="IPR001789">
    <property type="entry name" value="Sig_transdc_resp-reg_receiver"/>
</dbReference>
<organism evidence="11 12">
    <name type="scientific">Paenibacillus qinlingensis</name>
    <dbReference type="NCBI Taxonomy" id="1837343"/>
    <lineage>
        <taxon>Bacteria</taxon>
        <taxon>Bacillati</taxon>
        <taxon>Bacillota</taxon>
        <taxon>Bacilli</taxon>
        <taxon>Bacillales</taxon>
        <taxon>Paenibacillaceae</taxon>
        <taxon>Paenibacillus</taxon>
    </lineage>
</organism>
<comment type="subcellular location">
    <subcellularLocation>
        <location evidence="1">Cytoplasm</location>
    </subcellularLocation>
</comment>
<evidence type="ECO:0000313" key="12">
    <source>
        <dbReference type="Proteomes" id="UP001267290"/>
    </source>
</evidence>
<keyword evidence="4" id="KW-0902">Two-component regulatory system</keyword>
<gene>
    <name evidence="11" type="ORF">J2736_002027</name>
</gene>
<name>A0ABU1NTN2_9BACL</name>
<dbReference type="InterPro" id="IPR011006">
    <property type="entry name" value="CheY-like_superfamily"/>
</dbReference>
<evidence type="ECO:0000313" key="11">
    <source>
        <dbReference type="EMBL" id="MDR6550840.1"/>
    </source>
</evidence>
<evidence type="ECO:0000256" key="8">
    <source>
        <dbReference type="PROSITE-ProRule" id="PRU00169"/>
    </source>
</evidence>
<comment type="caution">
    <text evidence="11">The sequence shown here is derived from an EMBL/GenBank/DDBJ whole genome shotgun (WGS) entry which is preliminary data.</text>
</comment>
<feature type="domain" description="HTH araC/xylS-type" evidence="9">
    <location>
        <begin position="154"/>
        <end position="253"/>
    </location>
</feature>
<feature type="modified residue" description="4-aspartylphosphate" evidence="8">
    <location>
        <position position="55"/>
    </location>
</feature>
<dbReference type="InterPro" id="IPR018060">
    <property type="entry name" value="HTH_AraC"/>
</dbReference>
<dbReference type="Gene3D" id="3.40.50.2300">
    <property type="match status" value="1"/>
</dbReference>
<dbReference type="EMBL" id="JAVDSB010000002">
    <property type="protein sequence ID" value="MDR6550840.1"/>
    <property type="molecule type" value="Genomic_DNA"/>
</dbReference>
<dbReference type="SMART" id="SM00448">
    <property type="entry name" value="REC"/>
    <property type="match status" value="1"/>
</dbReference>
<dbReference type="PROSITE" id="PS50110">
    <property type="entry name" value="RESPONSE_REGULATORY"/>
    <property type="match status" value="1"/>
</dbReference>
<evidence type="ECO:0000256" key="1">
    <source>
        <dbReference type="ARBA" id="ARBA00004496"/>
    </source>
</evidence>
<dbReference type="Pfam" id="PF12833">
    <property type="entry name" value="HTH_18"/>
    <property type="match status" value="1"/>
</dbReference>
<evidence type="ECO:0000256" key="7">
    <source>
        <dbReference type="ARBA" id="ARBA00023163"/>
    </source>
</evidence>
<evidence type="ECO:0000256" key="3">
    <source>
        <dbReference type="ARBA" id="ARBA00022553"/>
    </source>
</evidence>
<dbReference type="PANTHER" id="PTHR42713">
    <property type="entry name" value="HISTIDINE KINASE-RELATED"/>
    <property type="match status" value="1"/>
</dbReference>
<keyword evidence="5" id="KW-0805">Transcription regulation</keyword>
<sequence>MYNILIADDERWMCEGLKKVIEKCAVDFIVTAMARDGLEVLQLLEKEDFDLLITDVRMPEMDGITLLKEMRNRQISIPVIFMSGHDEFQYARAALRYGAIDYVLKPIDKEEIRQILLKIKSQLDAENNGLELTTTTDALALSPEELHQGTQLVQKLKAVVESSYMEELSISRLSEKAGFNSSYLSRIFKLETGKGFVQYLTEVRMTEAKRLLQDPRELTVGMIAKKVGYWDEKHFSKMFKKEVGVSPSEYRKDKLPTR</sequence>
<dbReference type="RefSeq" id="WP_310225991.1">
    <property type="nucleotide sequence ID" value="NZ_JAVDSB010000002.1"/>
</dbReference>
<protein>
    <submittedName>
        <fullName evidence="11">Two-component system response regulator YesN</fullName>
    </submittedName>
</protein>
<keyword evidence="6" id="KW-0238">DNA-binding</keyword>
<dbReference type="Gene3D" id="1.10.10.60">
    <property type="entry name" value="Homeodomain-like"/>
    <property type="match status" value="2"/>
</dbReference>
<keyword evidence="12" id="KW-1185">Reference proteome</keyword>
<keyword evidence="2" id="KW-0963">Cytoplasm</keyword>
<dbReference type="SUPFAM" id="SSF52172">
    <property type="entry name" value="CheY-like"/>
    <property type="match status" value="1"/>
</dbReference>
<dbReference type="InterPro" id="IPR051552">
    <property type="entry name" value="HptR"/>
</dbReference>
<evidence type="ECO:0000256" key="5">
    <source>
        <dbReference type="ARBA" id="ARBA00023015"/>
    </source>
</evidence>
<dbReference type="PROSITE" id="PS01124">
    <property type="entry name" value="HTH_ARAC_FAMILY_2"/>
    <property type="match status" value="1"/>
</dbReference>